<dbReference type="SMART" id="SM00184">
    <property type="entry name" value="RING"/>
    <property type="match status" value="1"/>
</dbReference>
<dbReference type="PROSITE" id="PS00518">
    <property type="entry name" value="ZF_RING_1"/>
    <property type="match status" value="1"/>
</dbReference>
<name>A0A0N1HVH5_LEPSE</name>
<dbReference type="Gene3D" id="3.30.40.10">
    <property type="entry name" value="Zinc/RING finger domain, C3HC4 (zinc finger)"/>
    <property type="match status" value="1"/>
</dbReference>
<dbReference type="InterPro" id="IPR013083">
    <property type="entry name" value="Znf_RING/FYVE/PHD"/>
</dbReference>
<evidence type="ECO:0000259" key="6">
    <source>
        <dbReference type="PROSITE" id="PS50089"/>
    </source>
</evidence>
<sequence>MGFSVSIERSFGLSRPSPALPPRNHRSTTQGQQPIQRHEALDSQDINQVMRSVFDALAAGPPPTPRRLRSPFGRRNPHENANDGGNADGILLFAAIARMAELLRRMEDYGSQVPTSPGIVKSITRHPLTAKLAGALTSPQHTPDTSSCTICCRTFQEIIMGESILVDENMRAASRSESTCELPDVLLFPCQHAFCSTCAERWLQQSDMCPNCRQSITEMLKESAAAGAATIEAKSAAVAGEDASQVLSMSSITPDGHSSTPPSSTVPQWWLDAIRDDPLEAEGCSVGVAETPRQQLRSDDETSMQGQEVPVKREEEVEVEDDCRSMESVCSAAFFAPSAHAQYGSSQAPMRTRPGTRHLSAERRPLQANANTGEVAQLRRLSTRPQYIGLGEPRRPNSNAAGQPEDGLEDDTLSS</sequence>
<reference evidence="7 8" key="1">
    <citation type="journal article" date="2015" name="PLoS Pathog.">
        <title>Leptomonas seymouri: Adaptations to the Dixenous Life Cycle Analyzed by Genome Sequencing, Transcriptome Profiling and Co-infection with Leishmania donovani.</title>
        <authorList>
            <person name="Kraeva N."/>
            <person name="Butenko A."/>
            <person name="Hlavacova J."/>
            <person name="Kostygov A."/>
            <person name="Myskova J."/>
            <person name="Grybchuk D."/>
            <person name="Lestinova T."/>
            <person name="Votypka J."/>
            <person name="Volf P."/>
            <person name="Opperdoes F."/>
            <person name="Flegontov P."/>
            <person name="Lukes J."/>
            <person name="Yurchenko V."/>
        </authorList>
    </citation>
    <scope>NUCLEOTIDE SEQUENCE [LARGE SCALE GENOMIC DNA]</scope>
    <source>
        <strain evidence="7 8">ATCC 30220</strain>
    </source>
</reference>
<feature type="region of interest" description="Disordered" evidence="5">
    <location>
        <begin position="342"/>
        <end position="415"/>
    </location>
</feature>
<evidence type="ECO:0000256" key="3">
    <source>
        <dbReference type="ARBA" id="ARBA00022833"/>
    </source>
</evidence>
<keyword evidence="1" id="KW-0479">Metal-binding</keyword>
<evidence type="ECO:0000256" key="1">
    <source>
        <dbReference type="ARBA" id="ARBA00022723"/>
    </source>
</evidence>
<proteinExistence type="predicted"/>
<dbReference type="PROSITE" id="PS50089">
    <property type="entry name" value="ZF_RING_2"/>
    <property type="match status" value="1"/>
</dbReference>
<evidence type="ECO:0000256" key="4">
    <source>
        <dbReference type="PROSITE-ProRule" id="PRU00175"/>
    </source>
</evidence>
<keyword evidence="2 4" id="KW-0863">Zinc-finger</keyword>
<keyword evidence="3" id="KW-0862">Zinc</keyword>
<feature type="region of interest" description="Disordered" evidence="5">
    <location>
        <begin position="57"/>
        <end position="85"/>
    </location>
</feature>
<dbReference type="OrthoDB" id="9049620at2759"/>
<evidence type="ECO:0000256" key="5">
    <source>
        <dbReference type="SAM" id="MobiDB-lite"/>
    </source>
</evidence>
<evidence type="ECO:0000313" key="7">
    <source>
        <dbReference type="EMBL" id="KPI84574.1"/>
    </source>
</evidence>
<comment type="caution">
    <text evidence="7">The sequence shown here is derived from an EMBL/GenBank/DDBJ whole genome shotgun (WGS) entry which is preliminary data.</text>
</comment>
<dbReference type="AlphaFoldDB" id="A0A0N1HVH5"/>
<dbReference type="OMA" id="PHENAND"/>
<feature type="compositionally biased region" description="Acidic residues" evidence="5">
    <location>
        <begin position="406"/>
        <end position="415"/>
    </location>
</feature>
<dbReference type="InterPro" id="IPR017907">
    <property type="entry name" value="Znf_RING_CS"/>
</dbReference>
<feature type="domain" description="RING-type" evidence="6">
    <location>
        <begin position="148"/>
        <end position="213"/>
    </location>
</feature>
<dbReference type="SUPFAM" id="SSF57850">
    <property type="entry name" value="RING/U-box"/>
    <property type="match status" value="1"/>
</dbReference>
<evidence type="ECO:0000313" key="8">
    <source>
        <dbReference type="Proteomes" id="UP000038009"/>
    </source>
</evidence>
<dbReference type="GO" id="GO:0008270">
    <property type="term" value="F:zinc ion binding"/>
    <property type="evidence" value="ECO:0007669"/>
    <property type="project" value="UniProtKB-KW"/>
</dbReference>
<dbReference type="EMBL" id="LJSK01000247">
    <property type="protein sequence ID" value="KPI84574.1"/>
    <property type="molecule type" value="Genomic_DNA"/>
</dbReference>
<protein>
    <recommendedName>
        <fullName evidence="6">RING-type domain-containing protein</fullName>
    </recommendedName>
</protein>
<dbReference type="Pfam" id="PF13920">
    <property type="entry name" value="zf-C3HC4_3"/>
    <property type="match status" value="1"/>
</dbReference>
<organism evidence="7 8">
    <name type="scientific">Leptomonas seymouri</name>
    <dbReference type="NCBI Taxonomy" id="5684"/>
    <lineage>
        <taxon>Eukaryota</taxon>
        <taxon>Discoba</taxon>
        <taxon>Euglenozoa</taxon>
        <taxon>Kinetoplastea</taxon>
        <taxon>Metakinetoplastina</taxon>
        <taxon>Trypanosomatida</taxon>
        <taxon>Trypanosomatidae</taxon>
        <taxon>Leishmaniinae</taxon>
        <taxon>Leptomonas</taxon>
    </lineage>
</organism>
<feature type="region of interest" description="Disordered" evidence="5">
    <location>
        <begin position="1"/>
        <end position="38"/>
    </location>
</feature>
<dbReference type="Proteomes" id="UP000038009">
    <property type="component" value="Unassembled WGS sequence"/>
</dbReference>
<dbReference type="InterPro" id="IPR001841">
    <property type="entry name" value="Znf_RING"/>
</dbReference>
<gene>
    <name evidence="7" type="ORF">ABL78_6364</name>
</gene>
<feature type="region of interest" description="Disordered" evidence="5">
    <location>
        <begin position="289"/>
        <end position="319"/>
    </location>
</feature>
<accession>A0A0N1HVH5</accession>
<dbReference type="VEuPathDB" id="TriTrypDB:Lsey_0247_0020"/>
<evidence type="ECO:0000256" key="2">
    <source>
        <dbReference type="ARBA" id="ARBA00022771"/>
    </source>
</evidence>
<keyword evidence="8" id="KW-1185">Reference proteome</keyword>